<dbReference type="InterPro" id="IPR029043">
    <property type="entry name" value="GcvT/YgfZ_C"/>
</dbReference>
<dbReference type="Pfam" id="PF00890">
    <property type="entry name" value="FAD_binding_2"/>
    <property type="match status" value="1"/>
</dbReference>
<evidence type="ECO:0000259" key="6">
    <source>
        <dbReference type="Pfam" id="PF08669"/>
    </source>
</evidence>
<dbReference type="InterPro" id="IPR036188">
    <property type="entry name" value="FAD/NAD-bd_sf"/>
</dbReference>
<keyword evidence="2" id="KW-0285">Flavoprotein</keyword>
<dbReference type="PANTHER" id="PTHR43757">
    <property type="entry name" value="AMINOMETHYLTRANSFERASE"/>
    <property type="match status" value="1"/>
</dbReference>
<feature type="domain" description="FAD-dependent oxidoreductase 2 FAD-binding" evidence="4">
    <location>
        <begin position="179"/>
        <end position="433"/>
    </location>
</feature>
<proteinExistence type="inferred from homology"/>
<gene>
    <name evidence="8" type="ORF">HW532_04160</name>
</gene>
<evidence type="ECO:0000313" key="9">
    <source>
        <dbReference type="Proteomes" id="UP000593594"/>
    </source>
</evidence>
<evidence type="ECO:0000259" key="5">
    <source>
        <dbReference type="Pfam" id="PF01571"/>
    </source>
</evidence>
<protein>
    <submittedName>
        <fullName evidence="8">Sarcosine oxidase subunit alpha family protein</fullName>
    </submittedName>
</protein>
<organism evidence="8 9">
    <name type="scientific">Kaustia mangrovi</name>
    <dbReference type="NCBI Taxonomy" id="2593653"/>
    <lineage>
        <taxon>Bacteria</taxon>
        <taxon>Pseudomonadati</taxon>
        <taxon>Pseudomonadota</taxon>
        <taxon>Alphaproteobacteria</taxon>
        <taxon>Hyphomicrobiales</taxon>
        <taxon>Parvibaculaceae</taxon>
        <taxon>Kaustia</taxon>
    </lineage>
</organism>
<evidence type="ECO:0000256" key="3">
    <source>
        <dbReference type="ARBA" id="ARBA00023002"/>
    </source>
</evidence>
<dbReference type="GO" id="GO:0046653">
    <property type="term" value="P:tetrahydrofolate metabolic process"/>
    <property type="evidence" value="ECO:0007669"/>
    <property type="project" value="InterPro"/>
</dbReference>
<dbReference type="SUPFAM" id="SSF103025">
    <property type="entry name" value="Folate-binding domain"/>
    <property type="match status" value="1"/>
</dbReference>
<dbReference type="Pfam" id="PF13510">
    <property type="entry name" value="Fer2_4"/>
    <property type="match status" value="1"/>
</dbReference>
<dbReference type="Proteomes" id="UP000593594">
    <property type="component" value="Chromosome"/>
</dbReference>
<evidence type="ECO:0000256" key="1">
    <source>
        <dbReference type="ARBA" id="ARBA00008609"/>
    </source>
</evidence>
<dbReference type="KEGG" id="kmn:HW532_04160"/>
<dbReference type="PANTHER" id="PTHR43757:SF2">
    <property type="entry name" value="AMINOMETHYLTRANSFERASE, MITOCHONDRIAL"/>
    <property type="match status" value="1"/>
</dbReference>
<dbReference type="SUPFAM" id="SSF51905">
    <property type="entry name" value="FAD/NAD(P)-binding domain"/>
    <property type="match status" value="1"/>
</dbReference>
<dbReference type="Gene3D" id="3.50.50.60">
    <property type="entry name" value="FAD/NAD(P)-binding domain"/>
    <property type="match status" value="1"/>
</dbReference>
<accession>A0A7S8C293</accession>
<evidence type="ECO:0000259" key="4">
    <source>
        <dbReference type="Pfam" id="PF00890"/>
    </source>
</evidence>
<dbReference type="GO" id="GO:0008115">
    <property type="term" value="F:sarcosine oxidase activity"/>
    <property type="evidence" value="ECO:0007669"/>
    <property type="project" value="InterPro"/>
</dbReference>
<name>A0A7S8C293_9HYPH</name>
<dbReference type="InterPro" id="IPR006277">
    <property type="entry name" value="Sarcosine_oxidase_asu"/>
</dbReference>
<dbReference type="InterPro" id="IPR006222">
    <property type="entry name" value="GCVT_N"/>
</dbReference>
<dbReference type="NCBIfam" id="TIGR01372">
    <property type="entry name" value="soxA"/>
    <property type="match status" value="1"/>
</dbReference>
<dbReference type="PIRSF" id="PIRSF037980">
    <property type="entry name" value="SoxA"/>
    <property type="match status" value="1"/>
</dbReference>
<dbReference type="Gene3D" id="3.10.20.440">
    <property type="entry name" value="2Fe-2S iron-sulphur cluster binding domain, sarcosine oxidase, alpha subunit, N-terminal domain"/>
    <property type="match status" value="1"/>
</dbReference>
<dbReference type="Gene3D" id="3.30.1360.120">
    <property type="entry name" value="Probable tRNA modification gtpase trme, domain 1"/>
    <property type="match status" value="1"/>
</dbReference>
<dbReference type="InterPro" id="IPR003953">
    <property type="entry name" value="FAD-dep_OxRdtase_2_FAD-bd"/>
</dbReference>
<dbReference type="Pfam" id="PF08669">
    <property type="entry name" value="GCV_T_C"/>
    <property type="match status" value="1"/>
</dbReference>
<dbReference type="InterPro" id="IPR042204">
    <property type="entry name" value="2Fe-2S-bd_N"/>
</dbReference>
<dbReference type="Pfam" id="PF01571">
    <property type="entry name" value="GCV_T"/>
    <property type="match status" value="1"/>
</dbReference>
<dbReference type="InterPro" id="IPR027266">
    <property type="entry name" value="TrmE/GcvT-like"/>
</dbReference>
<dbReference type="InterPro" id="IPR028896">
    <property type="entry name" value="GcvT/YgfZ/DmdA"/>
</dbReference>
<dbReference type="EMBL" id="CP058214">
    <property type="protein sequence ID" value="QPC41977.1"/>
    <property type="molecule type" value="Genomic_DNA"/>
</dbReference>
<keyword evidence="9" id="KW-1185">Reference proteome</keyword>
<dbReference type="SUPFAM" id="SSF101790">
    <property type="entry name" value="Aminomethyltransferase beta-barrel domain"/>
    <property type="match status" value="1"/>
</dbReference>
<dbReference type="PRINTS" id="PR00411">
    <property type="entry name" value="PNDRDTASEI"/>
</dbReference>
<feature type="domain" description="Aminomethyltransferase C-terminal" evidence="6">
    <location>
        <begin position="924"/>
        <end position="1009"/>
    </location>
</feature>
<evidence type="ECO:0000259" key="7">
    <source>
        <dbReference type="Pfam" id="PF17806"/>
    </source>
</evidence>
<dbReference type="InterPro" id="IPR041117">
    <property type="entry name" value="SoxA_A3"/>
</dbReference>
<dbReference type="InterPro" id="IPR013977">
    <property type="entry name" value="GcvT_C"/>
</dbReference>
<evidence type="ECO:0000256" key="2">
    <source>
        <dbReference type="ARBA" id="ARBA00022630"/>
    </source>
</evidence>
<dbReference type="AlphaFoldDB" id="A0A7S8C293"/>
<feature type="domain" description="SoxA A3" evidence="7">
    <location>
        <begin position="535"/>
        <end position="618"/>
    </location>
</feature>
<comment type="similarity">
    <text evidence="1">Belongs to the GcvT family.</text>
</comment>
<dbReference type="PRINTS" id="PR00368">
    <property type="entry name" value="FADPNR"/>
</dbReference>
<reference evidence="8 9" key="1">
    <citation type="submission" date="2020-06" db="EMBL/GenBank/DDBJ databases">
        <title>Genome sequence of 2 isolates from Red Sea Mangroves.</title>
        <authorList>
            <person name="Sefrji F."/>
            <person name="Michoud G."/>
            <person name="Merlino G."/>
            <person name="Daffonchio D."/>
        </authorList>
    </citation>
    <scope>NUCLEOTIDE SEQUENCE [LARGE SCALE GENOMIC DNA]</scope>
    <source>
        <strain evidence="8 9">R1DC25</strain>
    </source>
</reference>
<keyword evidence="3" id="KW-0560">Oxidoreductase</keyword>
<sequence length="1017" mass="109879">MTAKPYRVPANAGDGTTGRLLDRTNRLSFTFDGRRHTGFAGDTLASALMANGVRLMGRSFKYHRPRGLVGAGSEEPNALVGVGEGARHEPNLRATQVELYDGLAAVSQNRWPSLDLDVGQMNGLASRLFPAGFYYKTFMWPKAFWEKVYEPVIRNAAGLGKAPEGRDPHLYEQLHVSCDVLVIGAGVAGLAAAEAAAARGARVILADENARFGGSADIAGGTIAGASQLDWVRERTAALAAADNVHLLPRTTVAGHYHHNHVMMLERVADHDPSLLADGTPRHRLWKVRARQIVLAAGAIERPIPFANNDRPGVLLASAARAMLARYGVAPGQRGVIFANNDDAYRTALALTRAGVTVARIVDAREVVDGPLADEARTMGLAVMPASAVSNVETGLGGRSITGARIAPYHAGAGHTLKEETVACDFVCVSGGYNPAVHVWCHNGGKLRFDEAIHSFRPDRTQDALRAVGACNGTFALADILEDGYGAGDMAARDALGATAPAARAVRAPDAEQEPQGSLEPVWFVPATGKYNEGNKHFIDYQNDVTAADLELALREGYESVEHVKRYTTLGMATDQGKTSNITGLGVMSGATRRAIPDIGTTTFRPPYTPISFGSIAGSHAGSLFLPVRRTAAYDWHVGHGADFEPVGQWRRPYCYPQDGESRHDAVNREILAVRNRVGLLDASTLGKIEVKGPDAAAFLDRLYTNTYSTLKVGRCRYGLMMNEKGFLFDDGVTARLADDHYLVHTTSGNAEHIAAWMEEWLQTEWTDYKVFVTPVTEQWAQFAIAGPKAREVLEALGTDIDVSRDALPFMGFATGHVAGYPVRLYRISFSGELSFEIATPAHFGRGLWDEILAAGSPHGMEVYGTEALHVLRAEKGFIAIGDETDGTVTPLDLGLSWAVSKKKADYLGKRSLQLSHLAAEGRKQLVGLLTDDPKEVLPDGAYAVEKVLPKPPMSMIGQVSSTYWSPTLERSIALALIRDGRNRMGETVSFPLEDRVVTAQIVEPVFFDKEGERQNV</sequence>
<dbReference type="Pfam" id="PF17806">
    <property type="entry name" value="SO_alpha_A3"/>
    <property type="match status" value="1"/>
</dbReference>
<dbReference type="RefSeq" id="WP_213163203.1">
    <property type="nucleotide sequence ID" value="NZ_CP058214.1"/>
</dbReference>
<feature type="domain" description="GCVT N-terminal" evidence="5">
    <location>
        <begin position="634"/>
        <end position="904"/>
    </location>
</feature>
<evidence type="ECO:0000313" key="8">
    <source>
        <dbReference type="EMBL" id="QPC41977.1"/>
    </source>
</evidence>